<dbReference type="Pfam" id="PF07687">
    <property type="entry name" value="M20_dimer"/>
    <property type="match status" value="1"/>
</dbReference>
<feature type="binding site" evidence="2">
    <location>
        <position position="157"/>
    </location>
    <ligand>
        <name>Mn(2+)</name>
        <dbReference type="ChEBI" id="CHEBI:29035"/>
        <label>2</label>
    </ligand>
</feature>
<dbReference type="SUPFAM" id="SSF53187">
    <property type="entry name" value="Zn-dependent exopeptidases"/>
    <property type="match status" value="1"/>
</dbReference>
<dbReference type="KEGG" id="sli:Slin_3253"/>
<feature type="binding site" evidence="2">
    <location>
        <position position="96"/>
    </location>
    <ligand>
        <name>Mn(2+)</name>
        <dbReference type="ChEBI" id="CHEBI:29035"/>
        <label>2</label>
    </ligand>
</feature>
<dbReference type="AlphaFoldDB" id="D2QN75"/>
<dbReference type="InterPro" id="IPR011650">
    <property type="entry name" value="Peptidase_M20_dimer"/>
</dbReference>
<feature type="binding site" evidence="2">
    <location>
        <position position="352"/>
    </location>
    <ligand>
        <name>Mn(2+)</name>
        <dbReference type="ChEBI" id="CHEBI:29035"/>
        <label>2</label>
    </ligand>
</feature>
<dbReference type="Pfam" id="PF01546">
    <property type="entry name" value="Peptidase_M20"/>
    <property type="match status" value="1"/>
</dbReference>
<gene>
    <name evidence="4" type="ordered locus">Slin_3253</name>
</gene>
<keyword evidence="1" id="KW-0378">Hydrolase</keyword>
<dbReference type="EMBL" id="CP001769">
    <property type="protein sequence ID" value="ADB39264.1"/>
    <property type="molecule type" value="Genomic_DNA"/>
</dbReference>
<evidence type="ECO:0000313" key="4">
    <source>
        <dbReference type="EMBL" id="ADB39264.1"/>
    </source>
</evidence>
<keyword evidence="5" id="KW-1185">Reference proteome</keyword>
<evidence type="ECO:0000259" key="3">
    <source>
        <dbReference type="Pfam" id="PF07687"/>
    </source>
</evidence>
<dbReference type="eggNOG" id="COG1473">
    <property type="taxonomic scope" value="Bacteria"/>
</dbReference>
<dbReference type="PANTHER" id="PTHR11014:SF169">
    <property type="entry name" value="CLAN MH, FAMILY M20, PEPTIDASE T-LIKE METALLOPEPTIDASE"/>
    <property type="match status" value="1"/>
</dbReference>
<comment type="cofactor">
    <cofactor evidence="2">
        <name>Mn(2+)</name>
        <dbReference type="ChEBI" id="CHEBI:29035"/>
    </cofactor>
    <text evidence="2">The Mn(2+) ion enhances activity.</text>
</comment>
<protein>
    <submittedName>
        <fullName evidence="4">Amidohydrolase</fullName>
    </submittedName>
</protein>
<keyword evidence="2" id="KW-0464">Manganese</keyword>
<dbReference type="NCBIfam" id="TIGR01891">
    <property type="entry name" value="amidohydrolases"/>
    <property type="match status" value="1"/>
</dbReference>
<evidence type="ECO:0000256" key="2">
    <source>
        <dbReference type="PIRSR" id="PIRSR005962-1"/>
    </source>
</evidence>
<dbReference type="RefSeq" id="WP_012927787.1">
    <property type="nucleotide sequence ID" value="NC_013730.1"/>
</dbReference>
<evidence type="ECO:0000256" key="1">
    <source>
        <dbReference type="ARBA" id="ARBA00022801"/>
    </source>
</evidence>
<name>D2QN75_SPILD</name>
<dbReference type="Gene3D" id="3.30.70.360">
    <property type="match status" value="1"/>
</dbReference>
<dbReference type="STRING" id="504472.Slin_3253"/>
<proteinExistence type="predicted"/>
<dbReference type="Gene3D" id="3.40.630.10">
    <property type="entry name" value="Zn peptidases"/>
    <property type="match status" value="1"/>
</dbReference>
<keyword evidence="2" id="KW-0479">Metal-binding</keyword>
<dbReference type="PANTHER" id="PTHR11014">
    <property type="entry name" value="PEPTIDASE M20 FAMILY MEMBER"/>
    <property type="match status" value="1"/>
</dbReference>
<dbReference type="InterPro" id="IPR036264">
    <property type="entry name" value="Bact_exopeptidase_dim_dom"/>
</dbReference>
<dbReference type="PIRSF" id="PIRSF005962">
    <property type="entry name" value="Pept_M20D_amidohydro"/>
    <property type="match status" value="1"/>
</dbReference>
<dbReference type="Proteomes" id="UP000002028">
    <property type="component" value="Chromosome"/>
</dbReference>
<feature type="binding site" evidence="2">
    <location>
        <position position="131"/>
    </location>
    <ligand>
        <name>Mn(2+)</name>
        <dbReference type="ChEBI" id="CHEBI:29035"/>
        <label>2</label>
    </ligand>
</feature>
<dbReference type="GO" id="GO:0016787">
    <property type="term" value="F:hydrolase activity"/>
    <property type="evidence" value="ECO:0007669"/>
    <property type="project" value="UniProtKB-KW"/>
</dbReference>
<dbReference type="InterPro" id="IPR002933">
    <property type="entry name" value="Peptidase_M20"/>
</dbReference>
<reference evidence="4 5" key="1">
    <citation type="journal article" date="2010" name="Stand. Genomic Sci.">
        <title>Complete genome sequence of Spirosoma linguale type strain (1).</title>
        <authorList>
            <person name="Lail K."/>
            <person name="Sikorski J."/>
            <person name="Saunders E."/>
            <person name="Lapidus A."/>
            <person name="Glavina Del Rio T."/>
            <person name="Copeland A."/>
            <person name="Tice H."/>
            <person name="Cheng J.-F."/>
            <person name="Lucas S."/>
            <person name="Nolan M."/>
            <person name="Bruce D."/>
            <person name="Goodwin L."/>
            <person name="Pitluck S."/>
            <person name="Ivanova N."/>
            <person name="Mavromatis K."/>
            <person name="Ovchinnikova G."/>
            <person name="Pati A."/>
            <person name="Chen A."/>
            <person name="Palaniappan K."/>
            <person name="Land M."/>
            <person name="Hauser L."/>
            <person name="Chang Y.-J."/>
            <person name="Jeffries C.D."/>
            <person name="Chain P."/>
            <person name="Brettin T."/>
            <person name="Detter J.C."/>
            <person name="Schuetze A."/>
            <person name="Rohde M."/>
            <person name="Tindall B.J."/>
            <person name="Goeker M."/>
            <person name="Bristow J."/>
            <person name="Eisen J.A."/>
            <person name="Markowitz V."/>
            <person name="Hugenholtz P."/>
            <person name="Kyrpides N.C."/>
            <person name="Klenk H.-P."/>
            <person name="Chen F."/>
        </authorList>
    </citation>
    <scope>NUCLEOTIDE SEQUENCE [LARGE SCALE GENOMIC DNA]</scope>
    <source>
        <strain evidence="5">ATCC 33905 / DSM 74 / LMG 10896 / Claus 1</strain>
    </source>
</reference>
<feature type="binding site" evidence="2">
    <location>
        <position position="98"/>
    </location>
    <ligand>
        <name>Mn(2+)</name>
        <dbReference type="ChEBI" id="CHEBI:29035"/>
        <label>2</label>
    </ligand>
</feature>
<dbReference type="GO" id="GO:0046872">
    <property type="term" value="F:metal ion binding"/>
    <property type="evidence" value="ECO:0007669"/>
    <property type="project" value="UniProtKB-KW"/>
</dbReference>
<accession>D2QN75</accession>
<evidence type="ECO:0000313" key="5">
    <source>
        <dbReference type="Proteomes" id="UP000002028"/>
    </source>
</evidence>
<feature type="domain" description="Peptidase M20 dimerisation" evidence="3">
    <location>
        <begin position="179"/>
        <end position="275"/>
    </location>
</feature>
<organism evidence="4 5">
    <name type="scientific">Spirosoma linguale (strain ATCC 33905 / DSM 74 / LMG 10896 / Claus 1)</name>
    <dbReference type="NCBI Taxonomy" id="504472"/>
    <lineage>
        <taxon>Bacteria</taxon>
        <taxon>Pseudomonadati</taxon>
        <taxon>Bacteroidota</taxon>
        <taxon>Cytophagia</taxon>
        <taxon>Cytophagales</taxon>
        <taxon>Cytophagaceae</taxon>
        <taxon>Spirosoma</taxon>
    </lineage>
</organism>
<dbReference type="SUPFAM" id="SSF55031">
    <property type="entry name" value="Bacterial exopeptidase dimerisation domain"/>
    <property type="match status" value="1"/>
</dbReference>
<sequence length="384" mass="42533">MTSETPDIFIQFRHELHQFPEVSGQEVETRKRIKNFVSQFNPTRITEVAQTGLLLQYGQDSAGPVTLIRADIDALPIQEVNTFGHKSRTNGVSHKCGHDGHTAILAKLAALLAEKPVTRGRVYLVFQPAEENGKGAEAVLNDPAFADIRPDRAFALHNLPGYKQSVIVCRPGSFTSSVLSLIVSFTGKVSHSAEPEKGLNPAYVMADFLLRTKHLQHPDPQSEDFALITPVYTTMGEKSYGISAGYGEVHLTLRTRNAKRMETLTAQLLALLADLSAESGIAVETAYTEAFYANENDREAVEQIKQSALKLGYPYIENAAPFKWGEDFGLFTQKYRGAMFGIGNGQDSPALHNDDYDFNDNLIEPAARLFLELIELEQHYQSES</sequence>
<dbReference type="HOGENOM" id="CLU_023257_1_0_10"/>
<dbReference type="InterPro" id="IPR017439">
    <property type="entry name" value="Amidohydrolase"/>
</dbReference>